<dbReference type="InterPro" id="IPR029058">
    <property type="entry name" value="AB_hydrolase_fold"/>
</dbReference>
<dbReference type="SUPFAM" id="SSF53474">
    <property type="entry name" value="alpha/beta-Hydrolases"/>
    <property type="match status" value="1"/>
</dbReference>
<keyword evidence="2" id="KW-1185">Reference proteome</keyword>
<protein>
    <submittedName>
        <fullName evidence="1">Uncharacterized protein</fullName>
    </submittedName>
</protein>
<dbReference type="OrthoDB" id="192166at2759"/>
<accession>A0A4D9D7X8</accession>
<name>A0A4D9D7X8_9STRA</name>
<sequence>MNAADHWLKAGWNVGVFYWSSYADEDYIHDAEAKIWSNQTSVGMRYRSLTKCGTRVKWRYVSSDVPCVAHQLASVLRQRFTSDTAGYRLVGHSLGAQVVIHAATLLARAKRRQANAVCLQDGIVNCDATLDEETRGKVQGVPNVTPGFEYSGPGGTSDADHIPFPVGSSRTREASFLLPTRIALLDAFFTLEPKRYVGWRSLASVLKEELADLVQEEDVVFEQYQTSLLSFAANFHLKPFTAFFDLNPKHIPWWKLRARHVCAPYLYFHSMASLEVGRRVMKDGGGAWTAFWGQIHHQDMLEDEDSFRGIATTPDAHLRLLMQRYAMEGIWELFTHISCYPLSRH</sequence>
<gene>
    <name evidence="1" type="ORF">NSK_001458</name>
</gene>
<dbReference type="Gene3D" id="3.40.50.1820">
    <property type="entry name" value="alpha/beta hydrolase"/>
    <property type="match status" value="1"/>
</dbReference>
<proteinExistence type="predicted"/>
<comment type="caution">
    <text evidence="1">The sequence shown here is derived from an EMBL/GenBank/DDBJ whole genome shotgun (WGS) entry which is preliminary data.</text>
</comment>
<evidence type="ECO:0000313" key="2">
    <source>
        <dbReference type="Proteomes" id="UP000355283"/>
    </source>
</evidence>
<dbReference type="EMBL" id="SDOX01000006">
    <property type="protein sequence ID" value="TFJ87124.1"/>
    <property type="molecule type" value="Genomic_DNA"/>
</dbReference>
<evidence type="ECO:0000313" key="1">
    <source>
        <dbReference type="EMBL" id="TFJ87124.1"/>
    </source>
</evidence>
<organism evidence="1 2">
    <name type="scientific">Nannochloropsis salina CCMP1776</name>
    <dbReference type="NCBI Taxonomy" id="1027361"/>
    <lineage>
        <taxon>Eukaryota</taxon>
        <taxon>Sar</taxon>
        <taxon>Stramenopiles</taxon>
        <taxon>Ochrophyta</taxon>
        <taxon>Eustigmatophyceae</taxon>
        <taxon>Eustigmatales</taxon>
        <taxon>Monodopsidaceae</taxon>
        <taxon>Microchloropsis</taxon>
        <taxon>Microchloropsis salina</taxon>
    </lineage>
</organism>
<reference evidence="1 2" key="1">
    <citation type="submission" date="2019-01" db="EMBL/GenBank/DDBJ databases">
        <title>Nuclear Genome Assembly of the Microalgal Biofuel strain Nannochloropsis salina CCMP1776.</title>
        <authorList>
            <person name="Hovde B."/>
        </authorList>
    </citation>
    <scope>NUCLEOTIDE SEQUENCE [LARGE SCALE GENOMIC DNA]</scope>
    <source>
        <strain evidence="1 2">CCMP1776</strain>
    </source>
</reference>
<dbReference type="AlphaFoldDB" id="A0A4D9D7X8"/>
<dbReference type="Proteomes" id="UP000355283">
    <property type="component" value="Unassembled WGS sequence"/>
</dbReference>